<proteinExistence type="predicted"/>
<dbReference type="AlphaFoldDB" id="A0A164Q657"/>
<keyword evidence="2" id="KW-1185">Reference proteome</keyword>
<evidence type="ECO:0000313" key="2">
    <source>
        <dbReference type="Proteomes" id="UP000076722"/>
    </source>
</evidence>
<gene>
    <name evidence="1" type="ORF">SISNIDRAFT_458862</name>
</gene>
<dbReference type="Proteomes" id="UP000076722">
    <property type="component" value="Unassembled WGS sequence"/>
</dbReference>
<protein>
    <submittedName>
        <fullName evidence="1">Uncharacterized protein</fullName>
    </submittedName>
</protein>
<evidence type="ECO:0000313" key="1">
    <source>
        <dbReference type="EMBL" id="KZS89362.1"/>
    </source>
</evidence>
<accession>A0A164Q657</accession>
<organism evidence="1 2">
    <name type="scientific">Sistotremastrum niveocremeum HHB9708</name>
    <dbReference type="NCBI Taxonomy" id="1314777"/>
    <lineage>
        <taxon>Eukaryota</taxon>
        <taxon>Fungi</taxon>
        <taxon>Dikarya</taxon>
        <taxon>Basidiomycota</taxon>
        <taxon>Agaricomycotina</taxon>
        <taxon>Agaricomycetes</taxon>
        <taxon>Sistotremastrales</taxon>
        <taxon>Sistotremastraceae</taxon>
        <taxon>Sertulicium</taxon>
        <taxon>Sertulicium niveocremeum</taxon>
    </lineage>
</organism>
<reference evidence="1 2" key="1">
    <citation type="journal article" date="2016" name="Mol. Biol. Evol.">
        <title>Comparative Genomics of Early-Diverging Mushroom-Forming Fungi Provides Insights into the Origins of Lignocellulose Decay Capabilities.</title>
        <authorList>
            <person name="Nagy L.G."/>
            <person name="Riley R."/>
            <person name="Tritt A."/>
            <person name="Adam C."/>
            <person name="Daum C."/>
            <person name="Floudas D."/>
            <person name="Sun H."/>
            <person name="Yadav J.S."/>
            <person name="Pangilinan J."/>
            <person name="Larsson K.H."/>
            <person name="Matsuura K."/>
            <person name="Barry K."/>
            <person name="Labutti K."/>
            <person name="Kuo R."/>
            <person name="Ohm R.A."/>
            <person name="Bhattacharya S.S."/>
            <person name="Shirouzu T."/>
            <person name="Yoshinaga Y."/>
            <person name="Martin F.M."/>
            <person name="Grigoriev I.V."/>
            <person name="Hibbett D.S."/>
        </authorList>
    </citation>
    <scope>NUCLEOTIDE SEQUENCE [LARGE SCALE GENOMIC DNA]</scope>
    <source>
        <strain evidence="1 2">HHB9708</strain>
    </source>
</reference>
<name>A0A164Q657_9AGAM</name>
<sequence>MLAIYAQFCGYGARAVDLTQKLKVHPGLRLPISDGLRRKYGMGIGMRYLSSIHAREFRLFIRQNISYRHFVSAMTKGNESWELSIEGTQDGGRTSLLDKRSIFR</sequence>
<dbReference type="EMBL" id="KV419428">
    <property type="protein sequence ID" value="KZS89362.1"/>
    <property type="molecule type" value="Genomic_DNA"/>
</dbReference>